<dbReference type="InterPro" id="IPR032710">
    <property type="entry name" value="NTF2-like_dom_sf"/>
</dbReference>
<name>A0A285HRM3_9ACTN</name>
<dbReference type="SUPFAM" id="SSF54427">
    <property type="entry name" value="NTF2-like"/>
    <property type="match status" value="1"/>
</dbReference>
<dbReference type="RefSeq" id="WP_097320548.1">
    <property type="nucleotide sequence ID" value="NZ_OBDY01000005.1"/>
</dbReference>
<dbReference type="Gene3D" id="3.10.450.50">
    <property type="match status" value="1"/>
</dbReference>
<gene>
    <name evidence="2" type="ORF">SAMN05421748_105211</name>
</gene>
<keyword evidence="3" id="KW-1185">Reference proteome</keyword>
<evidence type="ECO:0000259" key="1">
    <source>
        <dbReference type="Pfam" id="PF12680"/>
    </source>
</evidence>
<proteinExistence type="predicted"/>
<feature type="domain" description="SnoaL-like" evidence="1">
    <location>
        <begin position="12"/>
        <end position="110"/>
    </location>
</feature>
<evidence type="ECO:0000313" key="3">
    <source>
        <dbReference type="Proteomes" id="UP000219612"/>
    </source>
</evidence>
<dbReference type="OrthoDB" id="7064268at2"/>
<organism evidence="2 3">
    <name type="scientific">Paractinoplanes atraurantiacus</name>
    <dbReference type="NCBI Taxonomy" id="1036182"/>
    <lineage>
        <taxon>Bacteria</taxon>
        <taxon>Bacillati</taxon>
        <taxon>Actinomycetota</taxon>
        <taxon>Actinomycetes</taxon>
        <taxon>Micromonosporales</taxon>
        <taxon>Micromonosporaceae</taxon>
        <taxon>Paractinoplanes</taxon>
    </lineage>
</organism>
<reference evidence="3" key="1">
    <citation type="submission" date="2017-09" db="EMBL/GenBank/DDBJ databases">
        <authorList>
            <person name="Varghese N."/>
            <person name="Submissions S."/>
        </authorList>
    </citation>
    <scope>NUCLEOTIDE SEQUENCE [LARGE SCALE GENOMIC DNA]</scope>
    <source>
        <strain evidence="3">CGMCC 4.6857</strain>
    </source>
</reference>
<dbReference type="AlphaFoldDB" id="A0A285HRM3"/>
<protein>
    <submittedName>
        <fullName evidence="2">SnoaL-like domain-containing protein</fullName>
    </submittedName>
</protein>
<accession>A0A285HRM3</accession>
<dbReference type="Proteomes" id="UP000219612">
    <property type="component" value="Unassembled WGS sequence"/>
</dbReference>
<dbReference type="InterPro" id="IPR037401">
    <property type="entry name" value="SnoaL-like"/>
</dbReference>
<dbReference type="EMBL" id="OBDY01000005">
    <property type="protein sequence ID" value="SNY38359.1"/>
    <property type="molecule type" value="Genomic_DNA"/>
</dbReference>
<dbReference type="Pfam" id="PF12680">
    <property type="entry name" value="SnoaL_2"/>
    <property type="match status" value="1"/>
</dbReference>
<evidence type="ECO:0000313" key="2">
    <source>
        <dbReference type="EMBL" id="SNY38359.1"/>
    </source>
</evidence>
<sequence length="118" mass="13035">MADLKIELARRNLLEVFGERDPEKRAKVIRETYAEDVTFADPDEVVVGWDSLDRKAQGLLDKAPGFVFAPVGEVRVVQDLTMLAWQFGPEDASPVVSGVDICIVADGRIKSLYTVLDA</sequence>